<organism evidence="1 2">
    <name type="scientific">Chryseobacterium formosus</name>
    <dbReference type="NCBI Taxonomy" id="1537363"/>
    <lineage>
        <taxon>Bacteria</taxon>
        <taxon>Pseudomonadati</taxon>
        <taxon>Bacteroidota</taxon>
        <taxon>Flavobacteriia</taxon>
        <taxon>Flavobacteriales</taxon>
        <taxon>Weeksellaceae</taxon>
        <taxon>Chryseobacterium group</taxon>
        <taxon>Chryseobacterium</taxon>
    </lineage>
</organism>
<gene>
    <name evidence="1" type="ORF">OF897_15090</name>
</gene>
<protein>
    <submittedName>
        <fullName evidence="1">Uncharacterized protein</fullName>
    </submittedName>
</protein>
<comment type="caution">
    <text evidence="1">The sequence shown here is derived from an EMBL/GenBank/DDBJ whole genome shotgun (WGS) entry which is preliminary data.</text>
</comment>
<dbReference type="RefSeq" id="WP_267266506.1">
    <property type="nucleotide sequence ID" value="NZ_JAOVZW010000018.1"/>
</dbReference>
<dbReference type="EMBL" id="JAOVZW010000018">
    <property type="protein sequence ID" value="MCX8525244.1"/>
    <property type="molecule type" value="Genomic_DNA"/>
</dbReference>
<evidence type="ECO:0000313" key="2">
    <source>
        <dbReference type="Proteomes" id="UP001073122"/>
    </source>
</evidence>
<name>A0ABT3XUA4_9FLAO</name>
<reference evidence="1" key="1">
    <citation type="submission" date="2022-10" db="EMBL/GenBank/DDBJ databases">
        <title>Chryseobacterium sp. nov., a novel bacterial species.</title>
        <authorList>
            <person name="Cao Y."/>
        </authorList>
    </citation>
    <scope>NUCLEOTIDE SEQUENCE</scope>
    <source>
        <strain evidence="1">CCTCC AB2015118</strain>
    </source>
</reference>
<proteinExistence type="predicted"/>
<accession>A0ABT3XUA4</accession>
<dbReference type="Proteomes" id="UP001073122">
    <property type="component" value="Unassembled WGS sequence"/>
</dbReference>
<sequence length="96" mass="11516">MTKDIQKLKKLINENLGKSKTEIQIVFGTPSKKSDDGVWFYRKFHLSPYKDEILFIFDDDVVVDICTNKYFLWREVKSIFYMEGQNPEYKEVSFFN</sequence>
<evidence type="ECO:0000313" key="1">
    <source>
        <dbReference type="EMBL" id="MCX8525244.1"/>
    </source>
</evidence>
<keyword evidence="2" id="KW-1185">Reference proteome</keyword>